<dbReference type="PANTHER" id="PTHR38248:SF2">
    <property type="entry name" value="FUNK1 11"/>
    <property type="match status" value="1"/>
</dbReference>
<dbReference type="Pfam" id="PF17667">
    <property type="entry name" value="Pkinase_fungal"/>
    <property type="match status" value="2"/>
</dbReference>
<dbReference type="AlphaFoldDB" id="A0A8H7Y5V8"/>
<sequence length="623" mass="71246">MEQSNSVLIFLKNEFKEISAELKHRMFKNDAWADSLLANSPFPKDDIQRFLHDSPLYDGENKRWKHLKRNVINEHHLTGPLSEIIRAIIYFGGLAETRDVRFEKEIDGLQLRNRVREEDIGETDQLRVLPDITICGFGASFSSAAHVSKYNVAVDLSIYTNCVTPIHVKPNSYVVHTSERIQMALYARQCFKVQQNRNFVYSLFLTEESAQLFLFDRSGCWYSRQIDIHKEAIEFVCLVLAISSKDEAQIGIDPCISWSEDKSQGYIKLDKQCEDTQIYEILNNQPRWRHNGLIGNGTCCWLARDPEGKLVVVKDSWIPVPTGNRVAEAHVLDSLKSAGLAQGISKIREFNLRESYPASFIKAVIDGMSRGPCGIEYQAKRHSRIIVEYAGVPLSDIEDAKSVLIAMRSAIAAHQQLWNYRVLHRDISISNILLDNNGQGTLIDFSEAIWLENENLVPDFANHNTGTRPFQSTIVLRSLNDRTQRTTHDYFDDLESFFHVLCYIALRNECAKEKPISVHASPIFIRPWNEETPSLEAISKEALFRDDNIWKQLNASAPFGGVFGTLLSRYREHLKPMVLQRLDAAESIDDPDTQRPTYKELRQHSNIQYPMVLALFDDAIKAL</sequence>
<evidence type="ECO:0000259" key="1">
    <source>
        <dbReference type="PROSITE" id="PS50011"/>
    </source>
</evidence>
<dbReference type="SUPFAM" id="SSF56112">
    <property type="entry name" value="Protein kinase-like (PK-like)"/>
    <property type="match status" value="1"/>
</dbReference>
<dbReference type="InterPro" id="IPR008266">
    <property type="entry name" value="Tyr_kinase_AS"/>
</dbReference>
<dbReference type="GO" id="GO:0004672">
    <property type="term" value="F:protein kinase activity"/>
    <property type="evidence" value="ECO:0007669"/>
    <property type="project" value="InterPro"/>
</dbReference>
<dbReference type="OrthoDB" id="2747778at2759"/>
<proteinExistence type="predicted"/>
<organism evidence="2">
    <name type="scientific">Psilocybe cubensis</name>
    <name type="common">Psychedelic mushroom</name>
    <name type="synonym">Stropharia cubensis</name>
    <dbReference type="NCBI Taxonomy" id="181762"/>
    <lineage>
        <taxon>Eukaryota</taxon>
        <taxon>Fungi</taxon>
        <taxon>Dikarya</taxon>
        <taxon>Basidiomycota</taxon>
        <taxon>Agaricomycotina</taxon>
        <taxon>Agaricomycetes</taxon>
        <taxon>Agaricomycetidae</taxon>
        <taxon>Agaricales</taxon>
        <taxon>Agaricineae</taxon>
        <taxon>Strophariaceae</taxon>
        <taxon>Psilocybe</taxon>
    </lineage>
</organism>
<dbReference type="InterPro" id="IPR000719">
    <property type="entry name" value="Prot_kinase_dom"/>
</dbReference>
<dbReference type="PROSITE" id="PS00109">
    <property type="entry name" value="PROTEIN_KINASE_TYR"/>
    <property type="match status" value="1"/>
</dbReference>
<dbReference type="InterPro" id="IPR011009">
    <property type="entry name" value="Kinase-like_dom_sf"/>
</dbReference>
<dbReference type="GO" id="GO:0005524">
    <property type="term" value="F:ATP binding"/>
    <property type="evidence" value="ECO:0007669"/>
    <property type="project" value="InterPro"/>
</dbReference>
<feature type="domain" description="Protein kinase" evidence="1">
    <location>
        <begin position="288"/>
        <end position="607"/>
    </location>
</feature>
<dbReference type="Gene3D" id="1.10.510.10">
    <property type="entry name" value="Transferase(Phosphotransferase) domain 1"/>
    <property type="match status" value="1"/>
</dbReference>
<gene>
    <name evidence="2" type="ORF">JR316_003938</name>
</gene>
<accession>A0A8H7Y5V8</accession>
<protein>
    <recommendedName>
        <fullName evidence="1">Protein kinase domain-containing protein</fullName>
    </recommendedName>
</protein>
<dbReference type="EMBL" id="JAFIQS010000003">
    <property type="protein sequence ID" value="KAG5171849.1"/>
    <property type="molecule type" value="Genomic_DNA"/>
</dbReference>
<reference evidence="2" key="1">
    <citation type="submission" date="2021-02" db="EMBL/GenBank/DDBJ databases">
        <title>Psilocybe cubensis genome.</title>
        <authorList>
            <person name="Mckernan K.J."/>
            <person name="Crawford S."/>
            <person name="Trippe A."/>
            <person name="Kane L.T."/>
            <person name="Mclaughlin S."/>
        </authorList>
    </citation>
    <scope>NUCLEOTIDE SEQUENCE [LARGE SCALE GENOMIC DNA]</scope>
    <source>
        <strain evidence="2">MGC-MH-2018</strain>
    </source>
</reference>
<dbReference type="PANTHER" id="PTHR38248">
    <property type="entry name" value="FUNK1 6"/>
    <property type="match status" value="1"/>
</dbReference>
<name>A0A8H7Y5V8_PSICU</name>
<dbReference type="PROSITE" id="PS50011">
    <property type="entry name" value="PROTEIN_KINASE_DOM"/>
    <property type="match status" value="1"/>
</dbReference>
<evidence type="ECO:0000313" key="2">
    <source>
        <dbReference type="EMBL" id="KAG5171849.1"/>
    </source>
</evidence>
<dbReference type="InterPro" id="IPR040976">
    <property type="entry name" value="Pkinase_fungal"/>
</dbReference>
<comment type="caution">
    <text evidence="2">The sequence shown here is derived from an EMBL/GenBank/DDBJ whole genome shotgun (WGS) entry which is preliminary data.</text>
</comment>